<dbReference type="GO" id="GO:0005524">
    <property type="term" value="F:ATP binding"/>
    <property type="evidence" value="ECO:0007669"/>
    <property type="project" value="UniProtKB-KW"/>
</dbReference>
<keyword evidence="3 5" id="KW-0067">ATP-binding</keyword>
<organism evidence="5 6">
    <name type="scientific">Acetobacter oeni</name>
    <dbReference type="NCBI Taxonomy" id="304077"/>
    <lineage>
        <taxon>Bacteria</taxon>
        <taxon>Pseudomonadati</taxon>
        <taxon>Pseudomonadota</taxon>
        <taxon>Alphaproteobacteria</taxon>
        <taxon>Acetobacterales</taxon>
        <taxon>Acetobacteraceae</taxon>
        <taxon>Acetobacter</taxon>
    </lineage>
</organism>
<proteinExistence type="predicted"/>
<evidence type="ECO:0000256" key="3">
    <source>
        <dbReference type="ARBA" id="ARBA00022840"/>
    </source>
</evidence>
<dbReference type="Pfam" id="PF00005">
    <property type="entry name" value="ABC_tran"/>
    <property type="match status" value="1"/>
</dbReference>
<dbReference type="PANTHER" id="PTHR42781:SF4">
    <property type="entry name" value="SPERMIDINE_PUTRESCINE IMPORT ATP-BINDING PROTEIN POTA"/>
    <property type="match status" value="1"/>
</dbReference>
<evidence type="ECO:0000256" key="1">
    <source>
        <dbReference type="ARBA" id="ARBA00022448"/>
    </source>
</evidence>
<dbReference type="PROSITE" id="PS50893">
    <property type="entry name" value="ABC_TRANSPORTER_2"/>
    <property type="match status" value="1"/>
</dbReference>
<dbReference type="SUPFAM" id="SSF52540">
    <property type="entry name" value="P-loop containing nucleoside triphosphate hydrolases"/>
    <property type="match status" value="1"/>
</dbReference>
<evidence type="ECO:0000313" key="5">
    <source>
        <dbReference type="EMBL" id="GEN63666.1"/>
    </source>
</evidence>
<dbReference type="InterPro" id="IPR017871">
    <property type="entry name" value="ABC_transporter-like_CS"/>
</dbReference>
<dbReference type="Gene3D" id="3.40.50.300">
    <property type="entry name" value="P-loop containing nucleotide triphosphate hydrolases"/>
    <property type="match status" value="1"/>
</dbReference>
<keyword evidence="2" id="KW-0547">Nucleotide-binding</keyword>
<dbReference type="AlphaFoldDB" id="A0A511XL50"/>
<dbReference type="RefSeq" id="WP_146888645.1">
    <property type="nucleotide sequence ID" value="NZ_BJYG01000024.1"/>
</dbReference>
<keyword evidence="6" id="KW-1185">Reference proteome</keyword>
<name>A0A511XL50_9PROT</name>
<accession>A0A511XL50</accession>
<dbReference type="InterPro" id="IPR027417">
    <property type="entry name" value="P-loop_NTPase"/>
</dbReference>
<gene>
    <name evidence="5" type="primary">cysA</name>
    <name evidence="5" type="ORF">AOE01nite_18900</name>
</gene>
<sequence>MSVRVEDLTRSVTGSKGEKTLLQDVSLDVPNGEFVALVGPSGAGKTTLLRAIAGLDPATSGQIMIDGRAMQGLAPRERNVGFVFQNYALFQHLTVAKNISFGLDVLPRAQRPSRTEIAQKVSDLLQLIRLPDLGSAYPYRLSGGQRQRVALARALARRPGLLLLDEPFGALDPVVRRAVRTWIRSLHEQLGLTTILVTHDQEEALDVADRVVVMQDGRIMQDGNADTLEIRPATPFVMEFLGESLCFAGQISRGWFLADEAHIEPFQVADQEAGPAVAMIRPYEVTLVPEAEGSSLKRTGGRYGMARLLVDLGARSVEILRPEAEMPAVDGTKVNLAISSARLFRDGHLLHGKDPVVSAVTAENIRASEIPAHVLSAN</sequence>
<dbReference type="InterPro" id="IPR003593">
    <property type="entry name" value="AAA+_ATPase"/>
</dbReference>
<dbReference type="OrthoDB" id="9802264at2"/>
<dbReference type="EMBL" id="BJYG01000024">
    <property type="protein sequence ID" value="GEN63666.1"/>
    <property type="molecule type" value="Genomic_DNA"/>
</dbReference>
<comment type="caution">
    <text evidence="5">The sequence shown here is derived from an EMBL/GenBank/DDBJ whole genome shotgun (WGS) entry which is preliminary data.</text>
</comment>
<dbReference type="GO" id="GO:0015697">
    <property type="term" value="P:quaternary ammonium group transport"/>
    <property type="evidence" value="ECO:0007669"/>
    <property type="project" value="UniProtKB-ARBA"/>
</dbReference>
<dbReference type="SMART" id="SM00382">
    <property type="entry name" value="AAA"/>
    <property type="match status" value="1"/>
</dbReference>
<evidence type="ECO:0000313" key="6">
    <source>
        <dbReference type="Proteomes" id="UP000321746"/>
    </source>
</evidence>
<dbReference type="Proteomes" id="UP000321746">
    <property type="component" value="Unassembled WGS sequence"/>
</dbReference>
<reference evidence="5 6" key="1">
    <citation type="submission" date="2019-07" db="EMBL/GenBank/DDBJ databases">
        <title>Whole genome shotgun sequence of Acetobacter oeni NBRC 105207.</title>
        <authorList>
            <person name="Hosoyama A."/>
            <person name="Uohara A."/>
            <person name="Ohji S."/>
            <person name="Ichikawa N."/>
        </authorList>
    </citation>
    <scope>NUCLEOTIDE SEQUENCE [LARGE SCALE GENOMIC DNA]</scope>
    <source>
        <strain evidence="5 6">NBRC 105207</strain>
    </source>
</reference>
<keyword evidence="1" id="KW-0813">Transport</keyword>
<feature type="domain" description="ABC transporter" evidence="4">
    <location>
        <begin position="3"/>
        <end position="241"/>
    </location>
</feature>
<dbReference type="PROSITE" id="PS00211">
    <property type="entry name" value="ABC_TRANSPORTER_1"/>
    <property type="match status" value="1"/>
</dbReference>
<dbReference type="InterPro" id="IPR050093">
    <property type="entry name" value="ABC_SmlMolc_Importer"/>
</dbReference>
<dbReference type="GO" id="GO:0016887">
    <property type="term" value="F:ATP hydrolysis activity"/>
    <property type="evidence" value="ECO:0007669"/>
    <property type="project" value="InterPro"/>
</dbReference>
<evidence type="ECO:0000259" key="4">
    <source>
        <dbReference type="PROSITE" id="PS50893"/>
    </source>
</evidence>
<protein>
    <submittedName>
        <fullName evidence="5">Sulfate/thiosulfate import ATP-binding protein CysA</fullName>
    </submittedName>
</protein>
<dbReference type="InterPro" id="IPR003439">
    <property type="entry name" value="ABC_transporter-like_ATP-bd"/>
</dbReference>
<evidence type="ECO:0000256" key="2">
    <source>
        <dbReference type="ARBA" id="ARBA00022741"/>
    </source>
</evidence>
<dbReference type="FunFam" id="3.40.50.300:FF:000425">
    <property type="entry name" value="Probable ABC transporter, ATP-binding subunit"/>
    <property type="match status" value="1"/>
</dbReference>
<dbReference type="PANTHER" id="PTHR42781">
    <property type="entry name" value="SPERMIDINE/PUTRESCINE IMPORT ATP-BINDING PROTEIN POTA"/>
    <property type="match status" value="1"/>
</dbReference>